<keyword evidence="5" id="KW-0624">Polysaccharide degradation</keyword>
<feature type="chain" id="PRO_5006601946" evidence="2">
    <location>
        <begin position="20"/>
        <end position="470"/>
    </location>
</feature>
<organism evidence="5 6">
    <name type="scientific">Hoylesella enoeca</name>
    <dbReference type="NCBI Taxonomy" id="76123"/>
    <lineage>
        <taxon>Bacteria</taxon>
        <taxon>Pseudomonadati</taxon>
        <taxon>Bacteroidota</taxon>
        <taxon>Bacteroidia</taxon>
        <taxon>Bacteroidales</taxon>
        <taxon>Prevotellaceae</taxon>
        <taxon>Hoylesella</taxon>
    </lineage>
</organism>
<dbReference type="KEGG" id="peo:AS203_02070"/>
<keyword evidence="5" id="KW-0858">Xylan degradation</keyword>
<dbReference type="Proteomes" id="UP000056252">
    <property type="component" value="Chromosome"/>
</dbReference>
<feature type="signal peptide" evidence="2">
    <location>
        <begin position="1"/>
        <end position="19"/>
    </location>
</feature>
<proteinExistence type="predicted"/>
<keyword evidence="1 5" id="KW-0378">Hydrolase</keyword>
<dbReference type="SUPFAM" id="SSF53474">
    <property type="entry name" value="alpha/beta-Hydrolases"/>
    <property type="match status" value="1"/>
</dbReference>
<dbReference type="eggNOG" id="COG2755">
    <property type="taxonomic scope" value="Bacteria"/>
</dbReference>
<sequence length="470" mass="52099">MKQMCLLVGLLLCSACTTAQSTAQMFELKNSSDGQSVLKVFLPTAEKATGKAVVACPGGAYQTLAWQKEGTDWAEFFNERGIALIVLKYRMPNGDRTIPLSDAAHAIKTVRDSAVRWHLNPYDVGIMGFSAGGHLAATMSTSAAWAVRPNFTILFYPVITMLPRHRHETSACRFLGDQQNNKSLTEQFSNELQVRRHLTPPAFLMLTNDDRAVSPVYNGVAYYQAMRRAGNEAAMVIYPTGGHGFGFSKDFAYHQLMLDELSAWLKTLKAPAPNAVRVACIGNSITDGMGIDMAEIYGYPAVLQRRLGTGYHVKNFGVSARTLLNKGDHPYMQEQAWHDALAFNPNIAVIKLGTNDSKDHNWKHGNEFEHDLQQMIDSLKALPARPKIYLAYPLKPFKPMWTINDSVIVKAMIPIINKVAQKNKATVIDLHSLITDERMMQQDGIHPNQEGAQKIAEAVAAAMRRSAINH</sequence>
<dbReference type="GO" id="GO:0045493">
    <property type="term" value="P:xylan catabolic process"/>
    <property type="evidence" value="ECO:0007669"/>
    <property type="project" value="UniProtKB-KW"/>
</dbReference>
<dbReference type="PANTHER" id="PTHR48081:SF6">
    <property type="entry name" value="PEPTIDASE S9 PROLYL OLIGOPEPTIDASE CATALYTIC DOMAIN-CONTAINING PROTEIN"/>
    <property type="match status" value="1"/>
</dbReference>
<dbReference type="InterPro" id="IPR029058">
    <property type="entry name" value="AB_hydrolase_fold"/>
</dbReference>
<dbReference type="GO" id="GO:0016798">
    <property type="term" value="F:hydrolase activity, acting on glycosyl bonds"/>
    <property type="evidence" value="ECO:0007669"/>
    <property type="project" value="UniProtKB-KW"/>
</dbReference>
<dbReference type="InterPro" id="IPR050029">
    <property type="entry name" value="AxeA1"/>
</dbReference>
<keyword evidence="6" id="KW-1185">Reference proteome</keyword>
<dbReference type="OrthoDB" id="9796689at2"/>
<dbReference type="PANTHER" id="PTHR48081">
    <property type="entry name" value="AB HYDROLASE SUPERFAMILY PROTEIN C4A8.06C"/>
    <property type="match status" value="1"/>
</dbReference>
<reference evidence="6" key="1">
    <citation type="submission" date="2015-11" db="EMBL/GenBank/DDBJ databases">
        <authorList>
            <person name="Holder M.E."/>
            <person name="Ajami N.J."/>
            <person name="Petrosino J.F."/>
        </authorList>
    </citation>
    <scope>NUCLEOTIDE SEQUENCE [LARGE SCALE GENOMIC DNA]</scope>
    <source>
        <strain evidence="6">F0113</strain>
    </source>
</reference>
<dbReference type="AlphaFoldDB" id="A0A0S2KNA5"/>
<dbReference type="Gene3D" id="3.40.50.1820">
    <property type="entry name" value="alpha/beta hydrolase"/>
    <property type="match status" value="1"/>
</dbReference>
<dbReference type="eggNOG" id="COG0657">
    <property type="taxonomic scope" value="Bacteria"/>
</dbReference>
<evidence type="ECO:0000259" key="3">
    <source>
        <dbReference type="Pfam" id="PF13472"/>
    </source>
</evidence>
<dbReference type="Pfam" id="PF20434">
    <property type="entry name" value="BD-FAE"/>
    <property type="match status" value="1"/>
</dbReference>
<dbReference type="Gene3D" id="3.40.50.1110">
    <property type="entry name" value="SGNH hydrolase"/>
    <property type="match status" value="1"/>
</dbReference>
<feature type="domain" description="SGNH hydrolase-type esterase" evidence="3">
    <location>
        <begin position="280"/>
        <end position="453"/>
    </location>
</feature>
<dbReference type="Pfam" id="PF13472">
    <property type="entry name" value="Lipase_GDSL_2"/>
    <property type="match status" value="1"/>
</dbReference>
<dbReference type="InterPro" id="IPR050300">
    <property type="entry name" value="GDXG_lipolytic_enzyme"/>
</dbReference>
<dbReference type="GO" id="GO:0046555">
    <property type="term" value="F:acetylxylan esterase activity"/>
    <property type="evidence" value="ECO:0007669"/>
    <property type="project" value="InterPro"/>
</dbReference>
<dbReference type="SUPFAM" id="SSF52266">
    <property type="entry name" value="SGNH hydrolase"/>
    <property type="match status" value="1"/>
</dbReference>
<evidence type="ECO:0000313" key="6">
    <source>
        <dbReference type="Proteomes" id="UP000056252"/>
    </source>
</evidence>
<evidence type="ECO:0000313" key="5">
    <source>
        <dbReference type="EMBL" id="ALO49798.1"/>
    </source>
</evidence>
<evidence type="ECO:0000256" key="1">
    <source>
        <dbReference type="ARBA" id="ARBA00022801"/>
    </source>
</evidence>
<keyword evidence="5" id="KW-0119">Carbohydrate metabolism</keyword>
<keyword evidence="5" id="KW-0326">Glycosidase</keyword>
<dbReference type="NCBIfam" id="NF042968">
    <property type="entry name" value="AcxylEst_AxeA1"/>
    <property type="match status" value="1"/>
</dbReference>
<feature type="domain" description="BD-FAE-like" evidence="4">
    <location>
        <begin position="38"/>
        <end position="213"/>
    </location>
</feature>
<keyword evidence="2" id="KW-0732">Signal</keyword>
<dbReference type="STRING" id="76123.AS203_02070"/>
<gene>
    <name evidence="5" type="ORF">AS203_02070</name>
</gene>
<dbReference type="InterPro" id="IPR013830">
    <property type="entry name" value="SGNH_hydro"/>
</dbReference>
<dbReference type="InterPro" id="IPR049492">
    <property type="entry name" value="BD-FAE-like_dom"/>
</dbReference>
<evidence type="ECO:0000256" key="2">
    <source>
        <dbReference type="SAM" id="SignalP"/>
    </source>
</evidence>
<evidence type="ECO:0000259" key="4">
    <source>
        <dbReference type="Pfam" id="PF20434"/>
    </source>
</evidence>
<protein>
    <submittedName>
        <fullName evidence="5">Xylanase</fullName>
    </submittedName>
</protein>
<accession>A0A0S2KNA5</accession>
<dbReference type="EMBL" id="CP013195">
    <property type="protein sequence ID" value="ALO49798.1"/>
    <property type="molecule type" value="Genomic_DNA"/>
</dbReference>
<name>A0A0S2KNA5_9BACT</name>
<dbReference type="InterPro" id="IPR036514">
    <property type="entry name" value="SGNH_hydro_sf"/>
</dbReference>